<dbReference type="Proteomes" id="UP001230188">
    <property type="component" value="Unassembled WGS sequence"/>
</dbReference>
<reference evidence="1" key="1">
    <citation type="submission" date="2023-01" db="EMBL/GenBank/DDBJ databases">
        <title>Metagenome sequencing of chrysophaentin producing Chrysophaeum taylorii.</title>
        <authorList>
            <person name="Davison J."/>
            <person name="Bewley C."/>
        </authorList>
    </citation>
    <scope>NUCLEOTIDE SEQUENCE</scope>
    <source>
        <strain evidence="1">NIES-1699</strain>
    </source>
</reference>
<evidence type="ECO:0000313" key="1">
    <source>
        <dbReference type="EMBL" id="KAJ8600008.1"/>
    </source>
</evidence>
<dbReference type="AlphaFoldDB" id="A0AAD7UAG7"/>
<gene>
    <name evidence="1" type="ORF">CTAYLR_001847</name>
</gene>
<name>A0AAD7UAG7_9STRA</name>
<accession>A0AAD7UAG7</accession>
<evidence type="ECO:0000313" key="2">
    <source>
        <dbReference type="Proteomes" id="UP001230188"/>
    </source>
</evidence>
<protein>
    <submittedName>
        <fullName evidence="1">Uncharacterized protein</fullName>
    </submittedName>
</protein>
<dbReference type="EMBL" id="JAQMWT010000531">
    <property type="protein sequence ID" value="KAJ8600008.1"/>
    <property type="molecule type" value="Genomic_DNA"/>
</dbReference>
<comment type="caution">
    <text evidence="1">The sequence shown here is derived from an EMBL/GenBank/DDBJ whole genome shotgun (WGS) entry which is preliminary data.</text>
</comment>
<proteinExistence type="predicted"/>
<sequence>MLVFVRRAMRCRAVVLVQARHRSGRAWHEPPVLWPSTAAFRDEELRILGEFVDVAAAMDDRQDSDATGELLAAAVAEAAGHEDQTTALLGGWVERLTAAETALDVGEWADATACVRLALARRYATHLAASLLPADAARSVARRAGTPTRWWPIETAPPATVQFDKVEAALRASTRGDLAQRLVAHCAIEEDDDGLLDTAAAVRTVLALAMPVGPALADAHDRLVSPRLPQRAKRRVRRQKRDARHVLATTYPFHRLDIRTKARCVADWADKAKTKQFGEPAPLFSAAWLLGRGVRTVTYLDSDQLAHGIKEFFPELLTLGRTSARNLLDRRTEHWFAVEENRTTQYAVAAFCVGCGLIDFAIIEA</sequence>
<organism evidence="1 2">
    <name type="scientific">Chrysophaeum taylorii</name>
    <dbReference type="NCBI Taxonomy" id="2483200"/>
    <lineage>
        <taxon>Eukaryota</taxon>
        <taxon>Sar</taxon>
        <taxon>Stramenopiles</taxon>
        <taxon>Ochrophyta</taxon>
        <taxon>Pelagophyceae</taxon>
        <taxon>Pelagomonadales</taxon>
        <taxon>Pelagomonadaceae</taxon>
        <taxon>Chrysophaeum</taxon>
    </lineage>
</organism>
<keyword evidence="2" id="KW-1185">Reference proteome</keyword>